<gene>
    <name evidence="6" type="ORF">NGM99_00795</name>
</gene>
<evidence type="ECO:0000256" key="1">
    <source>
        <dbReference type="ARBA" id="ARBA00022490"/>
    </source>
</evidence>
<evidence type="ECO:0000256" key="5">
    <source>
        <dbReference type="ARBA" id="ARBA00023284"/>
    </source>
</evidence>
<sequence>MQLSSATGTHEPRLGEFGFAGDDHVVPFEVGALDIRGRAVQLGGLLDSILSRHDYPEPVARLLGEAIVVTVLLGTSLKFEGKFIFQTRSEGPVDMLVVDFATPRAVRAYARFDPERVADAIARNEASPEALLGRGVLALTIDQGEYTQRYQGIVELDGASLEEAARRYFRQSEQIPTDVRLAVAKQLRPGGEQHWRAGGLLVQFLPEAPERLRMPDLPGGDGADEADHAFTDNAWLEVQALMATVEAGELTDPTVGTERLLFRLFHEHGARVFEGVQVVDECTCSRDRIADVLRGFTAEEITESTEDGKIEVACEFCSTSYVFDPAEFAPKS</sequence>
<keyword evidence="7" id="KW-1185">Reference proteome</keyword>
<dbReference type="Gene3D" id="3.55.30.10">
    <property type="entry name" value="Hsp33 domain"/>
    <property type="match status" value="1"/>
</dbReference>
<keyword evidence="4" id="KW-0143">Chaperone</keyword>
<dbReference type="Pfam" id="PF01430">
    <property type="entry name" value="HSP33"/>
    <property type="match status" value="1"/>
</dbReference>
<dbReference type="PIRSF" id="PIRSF005261">
    <property type="entry name" value="Heat_shock_Hsp33"/>
    <property type="match status" value="1"/>
</dbReference>
<keyword evidence="3" id="KW-1015">Disulfide bond</keyword>
<proteinExistence type="predicted"/>
<dbReference type="CDD" id="cd00498">
    <property type="entry name" value="Hsp33"/>
    <property type="match status" value="1"/>
</dbReference>
<dbReference type="SUPFAM" id="SSF118352">
    <property type="entry name" value="HSP33 redox switch-like"/>
    <property type="match status" value="1"/>
</dbReference>
<dbReference type="InterPro" id="IPR023212">
    <property type="entry name" value="Hsp33_helix_hairpin_bin_dom_sf"/>
</dbReference>
<dbReference type="PANTHER" id="PTHR30111:SF1">
    <property type="entry name" value="33 KDA CHAPERONIN"/>
    <property type="match status" value="1"/>
</dbReference>
<dbReference type="SUPFAM" id="SSF64397">
    <property type="entry name" value="Hsp33 domain"/>
    <property type="match status" value="1"/>
</dbReference>
<evidence type="ECO:0000256" key="2">
    <source>
        <dbReference type="ARBA" id="ARBA00022833"/>
    </source>
</evidence>
<evidence type="ECO:0000256" key="4">
    <source>
        <dbReference type="ARBA" id="ARBA00023186"/>
    </source>
</evidence>
<reference evidence="6 7" key="1">
    <citation type="submission" date="2022-06" db="EMBL/GenBank/DDBJ databases">
        <title>Mesorhizobium sp. strain RP14 Genome sequencing and assembly.</title>
        <authorList>
            <person name="Kim I."/>
        </authorList>
    </citation>
    <scope>NUCLEOTIDE SEQUENCE [LARGE SCALE GENOMIC DNA]</scope>
    <source>
        <strain evidence="7">RP14(2022)</strain>
    </source>
</reference>
<accession>A0ABT1C0H1</accession>
<dbReference type="NCBIfam" id="NF002386">
    <property type="entry name" value="PRK01402.1"/>
    <property type="match status" value="1"/>
</dbReference>
<dbReference type="Gene3D" id="3.90.1280.10">
    <property type="entry name" value="HSP33 redox switch-like"/>
    <property type="match status" value="1"/>
</dbReference>
<dbReference type="PANTHER" id="PTHR30111">
    <property type="entry name" value="33 KDA CHAPERONIN"/>
    <property type="match status" value="1"/>
</dbReference>
<comment type="caution">
    <text evidence="6">The sequence shown here is derived from an EMBL/GenBank/DDBJ whole genome shotgun (WGS) entry which is preliminary data.</text>
</comment>
<keyword evidence="5" id="KW-0676">Redox-active center</keyword>
<organism evidence="6 7">
    <name type="scientific">Mesorhizobium liriopis</name>
    <dbReference type="NCBI Taxonomy" id="2953882"/>
    <lineage>
        <taxon>Bacteria</taxon>
        <taxon>Pseudomonadati</taxon>
        <taxon>Pseudomonadota</taxon>
        <taxon>Alphaproteobacteria</taxon>
        <taxon>Hyphomicrobiales</taxon>
        <taxon>Phyllobacteriaceae</taxon>
        <taxon>Mesorhizobium</taxon>
    </lineage>
</organism>
<evidence type="ECO:0000313" key="7">
    <source>
        <dbReference type="Proteomes" id="UP001205906"/>
    </source>
</evidence>
<dbReference type="InterPro" id="IPR016153">
    <property type="entry name" value="Heat_shock_Hsp33_N"/>
</dbReference>
<keyword evidence="2" id="KW-0862">Zinc</keyword>
<evidence type="ECO:0000313" key="6">
    <source>
        <dbReference type="EMBL" id="MCO6048327.1"/>
    </source>
</evidence>
<keyword evidence="1" id="KW-0963">Cytoplasm</keyword>
<dbReference type="Proteomes" id="UP001205906">
    <property type="component" value="Unassembled WGS sequence"/>
</dbReference>
<dbReference type="InterPro" id="IPR016154">
    <property type="entry name" value="Heat_shock_Hsp33_C"/>
</dbReference>
<dbReference type="EMBL" id="JAMXQS010000001">
    <property type="protein sequence ID" value="MCO6048327.1"/>
    <property type="molecule type" value="Genomic_DNA"/>
</dbReference>
<dbReference type="InterPro" id="IPR000397">
    <property type="entry name" value="Heat_shock_Hsp33"/>
</dbReference>
<evidence type="ECO:0000256" key="3">
    <source>
        <dbReference type="ARBA" id="ARBA00023157"/>
    </source>
</evidence>
<protein>
    <submittedName>
        <fullName evidence="6">Hsp33 family molecular chaperone</fullName>
    </submittedName>
</protein>
<dbReference type="Gene3D" id="1.10.287.480">
    <property type="entry name" value="helix hairpin bin"/>
    <property type="match status" value="1"/>
</dbReference>
<name>A0ABT1C0H1_9HYPH</name>
<dbReference type="RefSeq" id="WP_252815145.1">
    <property type="nucleotide sequence ID" value="NZ_JAMXQS010000001.1"/>
</dbReference>